<dbReference type="InterPro" id="IPR011009">
    <property type="entry name" value="Kinase-like_dom_sf"/>
</dbReference>
<dbReference type="InterPro" id="IPR000719">
    <property type="entry name" value="Prot_kinase_dom"/>
</dbReference>
<accession>A0ABR0H1J9</accession>
<dbReference type="PANTHER" id="PTHR37542">
    <property type="entry name" value="HELO DOMAIN-CONTAINING PROTEIN-RELATED"/>
    <property type="match status" value="1"/>
</dbReference>
<dbReference type="InterPro" id="IPR056002">
    <property type="entry name" value="DUF7580"/>
</dbReference>
<dbReference type="InterPro" id="IPR029498">
    <property type="entry name" value="HeLo_dom"/>
</dbReference>
<dbReference type="Proteomes" id="UP001326199">
    <property type="component" value="Unassembled WGS sequence"/>
</dbReference>
<keyword evidence="3" id="KW-1185">Reference proteome</keyword>
<feature type="domain" description="Protein kinase" evidence="1">
    <location>
        <begin position="382"/>
        <end position="742"/>
    </location>
</feature>
<reference evidence="2 3" key="1">
    <citation type="journal article" date="2023" name="bioRxiv">
        <title>High-quality genome assemblies of four members of thePodospora anserinaspecies complex.</title>
        <authorList>
            <person name="Ament-Velasquez S.L."/>
            <person name="Vogan A.A."/>
            <person name="Wallerman O."/>
            <person name="Hartmann F."/>
            <person name="Gautier V."/>
            <person name="Silar P."/>
            <person name="Giraud T."/>
            <person name="Johannesson H."/>
        </authorList>
    </citation>
    <scope>NUCLEOTIDE SEQUENCE [LARGE SCALE GENOMIC DNA]</scope>
    <source>
        <strain evidence="2 3">CBS 411.78</strain>
    </source>
</reference>
<gene>
    <name evidence="2" type="ORF">QC763_707510</name>
</gene>
<sequence length="742" mass="83839">MHKDGALWDSPLHVSHFPLHRRVTDEESQARRQMCLHQSSLITLWGHRLVAGKELWNLEHRTHFTDRRTRVAVGENLGRISQAQLFSAHQPQRHLSANTWHGTMDPVSLAGLAIGVASIGLQVYSGCIQGIQLVITALNFPDDARYLNLRLRMEQQRLFAWSEASGLLDLDAKRRDKVLESNTFVLHRQTVLDLLVQVECLFKEFREHQEKRKGLRAVPDQDQVLENPEKDAAEANFPLPKRRRDFIKKAMRSLKESSHEASQRLQWVAFDKAAFELLLSRFSTLNDNMTGILDQRMQVEIHHTVQDTNRGVLQLHHKISDLSRLVMALNIRLEASSALPTAQLTVAKKQANADGLELISQLAKFKAFNESIESAHKRPLDEATANQLELGKPGEKRLLLDRSMIELDPAADESDQPRCEAVLVKDGVKKKVWVEWKEYDPQRPGDSSPPKAVILERVAKLAALLNHTPKPEDFRTPHCLGYFDRGSSNGQEDEDEDILNMRLGLVFERPIDNGLNQSSPPVSLHELLETTRKPPVTKRVKLAHAISKCLLYLHAVNWLHKGLRSHNIIFFKTTSGDVDFGKPYLSGFDFSRPARADEMTDIPGPGDDIEYNLYRHPNAQSTNPDERERFKKSFDIYSLGVLLVEIAHWATVDKVLGINLNVARGRPSFALKVRDSLLATDQIAELGACMGELYERATQKCIAGGEQLGLSEKDDETNDAVAARLSMVLHEKVVKKLGEIQV</sequence>
<comment type="caution">
    <text evidence="2">The sequence shown here is derived from an EMBL/GenBank/DDBJ whole genome shotgun (WGS) entry which is preliminary data.</text>
</comment>
<dbReference type="EMBL" id="JAFFHB010000009">
    <property type="protein sequence ID" value="KAK4661769.1"/>
    <property type="molecule type" value="Genomic_DNA"/>
</dbReference>
<evidence type="ECO:0000259" key="1">
    <source>
        <dbReference type="PROSITE" id="PS50011"/>
    </source>
</evidence>
<dbReference type="Gene3D" id="1.20.120.1020">
    <property type="entry name" value="Prion-inhibition and propagation, HeLo domain"/>
    <property type="match status" value="1"/>
</dbReference>
<evidence type="ECO:0000313" key="2">
    <source>
        <dbReference type="EMBL" id="KAK4661769.1"/>
    </source>
</evidence>
<dbReference type="PROSITE" id="PS50011">
    <property type="entry name" value="PROTEIN_KINASE_DOM"/>
    <property type="match status" value="1"/>
</dbReference>
<organism evidence="2 3">
    <name type="scientific">Podospora pseudopauciseta</name>
    <dbReference type="NCBI Taxonomy" id="2093780"/>
    <lineage>
        <taxon>Eukaryota</taxon>
        <taxon>Fungi</taxon>
        <taxon>Dikarya</taxon>
        <taxon>Ascomycota</taxon>
        <taxon>Pezizomycotina</taxon>
        <taxon>Sordariomycetes</taxon>
        <taxon>Sordariomycetidae</taxon>
        <taxon>Sordariales</taxon>
        <taxon>Podosporaceae</taxon>
        <taxon>Podospora</taxon>
    </lineage>
</organism>
<evidence type="ECO:0000313" key="3">
    <source>
        <dbReference type="Proteomes" id="UP001326199"/>
    </source>
</evidence>
<dbReference type="Pfam" id="PF24476">
    <property type="entry name" value="DUF7580"/>
    <property type="match status" value="1"/>
</dbReference>
<dbReference type="Gene3D" id="1.10.510.10">
    <property type="entry name" value="Transferase(Phosphotransferase) domain 1"/>
    <property type="match status" value="1"/>
</dbReference>
<dbReference type="RefSeq" id="XP_062761735.1">
    <property type="nucleotide sequence ID" value="XM_062915739.1"/>
</dbReference>
<protein>
    <recommendedName>
        <fullName evidence="1">Protein kinase domain-containing protein</fullName>
    </recommendedName>
</protein>
<dbReference type="GeneID" id="87936082"/>
<dbReference type="SUPFAM" id="SSF56112">
    <property type="entry name" value="Protein kinase-like (PK-like)"/>
    <property type="match status" value="1"/>
</dbReference>
<name>A0ABR0H1J9_9PEZI</name>
<dbReference type="PANTHER" id="PTHR37542:SF1">
    <property type="entry name" value="PRION-INHIBITION AND PROPAGATION HELO DOMAIN-CONTAINING PROTEIN"/>
    <property type="match status" value="1"/>
</dbReference>
<proteinExistence type="predicted"/>
<dbReference type="InterPro" id="IPR038305">
    <property type="entry name" value="HeLo_sf"/>
</dbReference>
<dbReference type="Pfam" id="PF14479">
    <property type="entry name" value="HeLo"/>
    <property type="match status" value="1"/>
</dbReference>